<organism evidence="1 2">
    <name type="scientific">Acetoanaerobium noterae</name>
    <dbReference type="NCBI Taxonomy" id="745369"/>
    <lineage>
        <taxon>Bacteria</taxon>
        <taxon>Bacillati</taxon>
        <taxon>Bacillota</taxon>
        <taxon>Clostridia</taxon>
        <taxon>Peptostreptococcales</taxon>
        <taxon>Filifactoraceae</taxon>
        <taxon>Acetoanaerobium</taxon>
    </lineage>
</organism>
<dbReference type="Pfam" id="PF07722">
    <property type="entry name" value="Peptidase_C26"/>
    <property type="match status" value="1"/>
</dbReference>
<dbReference type="GO" id="GO:0016740">
    <property type="term" value="F:transferase activity"/>
    <property type="evidence" value="ECO:0007669"/>
    <property type="project" value="UniProtKB-KW"/>
</dbReference>
<name>A0A1T5BJ73_9FIRM</name>
<dbReference type="GO" id="GO:0005829">
    <property type="term" value="C:cytosol"/>
    <property type="evidence" value="ECO:0007669"/>
    <property type="project" value="TreeGrafter"/>
</dbReference>
<accession>A0A1T5BJ73</accession>
<evidence type="ECO:0000313" key="1">
    <source>
        <dbReference type="EMBL" id="SKB47117.1"/>
    </source>
</evidence>
<dbReference type="PANTHER" id="PTHR43235:SF1">
    <property type="entry name" value="GLUTAMINE AMIDOTRANSFERASE PB2B2.05-RELATED"/>
    <property type="match status" value="1"/>
</dbReference>
<keyword evidence="2" id="KW-1185">Reference proteome</keyword>
<dbReference type="Gene3D" id="3.40.50.880">
    <property type="match status" value="1"/>
</dbReference>
<dbReference type="AlphaFoldDB" id="A0A1T5BJ73"/>
<reference evidence="2" key="1">
    <citation type="submission" date="2017-02" db="EMBL/GenBank/DDBJ databases">
        <authorList>
            <person name="Varghese N."/>
            <person name="Submissions S."/>
        </authorList>
    </citation>
    <scope>NUCLEOTIDE SEQUENCE [LARGE SCALE GENOMIC DNA]</scope>
    <source>
        <strain evidence="2">ATCC 35199</strain>
    </source>
</reference>
<evidence type="ECO:0000313" key="2">
    <source>
        <dbReference type="Proteomes" id="UP000243406"/>
    </source>
</evidence>
<dbReference type="EMBL" id="FUYN01000003">
    <property type="protein sequence ID" value="SKB47117.1"/>
    <property type="molecule type" value="Genomic_DNA"/>
</dbReference>
<keyword evidence="1" id="KW-0808">Transferase</keyword>
<dbReference type="CDD" id="cd01745">
    <property type="entry name" value="GATase1_2"/>
    <property type="match status" value="1"/>
</dbReference>
<dbReference type="OrthoDB" id="9813383at2"/>
<protein>
    <submittedName>
        <fullName evidence="1">Putative glutamine amidotransferase</fullName>
    </submittedName>
</protein>
<dbReference type="InterPro" id="IPR044668">
    <property type="entry name" value="PuuD-like"/>
</dbReference>
<dbReference type="GO" id="GO:0033969">
    <property type="term" value="F:gamma-glutamyl-gamma-aminobutyrate hydrolase activity"/>
    <property type="evidence" value="ECO:0007669"/>
    <property type="project" value="TreeGrafter"/>
</dbReference>
<sequence>MSKPIVGIFTNIEMDKNYLFPGYPRITINQDYSRSIEEAGGVPILIPTSQYFENLERQISMCDGLLFSGGQDLNPILYNEQPCDKLGDLSPMRDSFEFMAYEIANKLQKSIFGICRGSQLTNVFHGGSLYQDNSFQGTDLKHMNYANPDMPVHDIIINEDSFLFKATGKSKISINSFHHQAIKNLAPGFKISASAPDGIIEAIEKEDDSQFIAAVQWHPEMMSRTNEDSQKIFKYFIDKLKK</sequence>
<dbReference type="InterPro" id="IPR029062">
    <property type="entry name" value="Class_I_gatase-like"/>
</dbReference>
<dbReference type="InterPro" id="IPR011697">
    <property type="entry name" value="Peptidase_C26"/>
</dbReference>
<keyword evidence="1" id="KW-0315">Glutamine amidotransferase</keyword>
<dbReference type="FunFam" id="3.40.50.880:FF:000030">
    <property type="entry name" value="Gamma-glutamyl-gamma-aminobutyrate hydrolase PuuD"/>
    <property type="match status" value="1"/>
</dbReference>
<dbReference type="GO" id="GO:0006598">
    <property type="term" value="P:polyamine catabolic process"/>
    <property type="evidence" value="ECO:0007669"/>
    <property type="project" value="TreeGrafter"/>
</dbReference>
<dbReference type="Proteomes" id="UP000243406">
    <property type="component" value="Unassembled WGS sequence"/>
</dbReference>
<dbReference type="SUPFAM" id="SSF52317">
    <property type="entry name" value="Class I glutamine amidotransferase-like"/>
    <property type="match status" value="1"/>
</dbReference>
<dbReference type="PANTHER" id="PTHR43235">
    <property type="entry name" value="GLUTAMINE AMIDOTRANSFERASE PB2B2.05-RELATED"/>
    <property type="match status" value="1"/>
</dbReference>
<dbReference type="PROSITE" id="PS51273">
    <property type="entry name" value="GATASE_TYPE_1"/>
    <property type="match status" value="1"/>
</dbReference>
<dbReference type="RefSeq" id="WP_013360962.1">
    <property type="nucleotide sequence ID" value="NZ_CP154629.1"/>
</dbReference>
<proteinExistence type="predicted"/>
<gene>
    <name evidence="1" type="ORF">SAMN02745120_1652</name>
</gene>